<keyword evidence="5" id="KW-0521">NADP</keyword>
<dbReference type="Pfam" id="PF00743">
    <property type="entry name" value="FMO-like"/>
    <property type="match status" value="1"/>
</dbReference>
<dbReference type="PRINTS" id="PR00469">
    <property type="entry name" value="PNDRDTASEII"/>
</dbReference>
<proteinExistence type="inferred from homology"/>
<evidence type="ECO:0000256" key="6">
    <source>
        <dbReference type="ARBA" id="ARBA00023002"/>
    </source>
</evidence>
<evidence type="ECO:0000256" key="2">
    <source>
        <dbReference type="ARBA" id="ARBA00010139"/>
    </source>
</evidence>
<keyword evidence="4" id="KW-0274">FAD</keyword>
<evidence type="ECO:0000256" key="5">
    <source>
        <dbReference type="ARBA" id="ARBA00022857"/>
    </source>
</evidence>
<dbReference type="EMBL" id="WSUT01000005">
    <property type="protein sequence ID" value="MWC45335.1"/>
    <property type="molecule type" value="Genomic_DNA"/>
</dbReference>
<keyword evidence="7" id="KW-0503">Monooxygenase</keyword>
<comment type="cofactor">
    <cofactor evidence="1">
        <name>FAD</name>
        <dbReference type="ChEBI" id="CHEBI:57692"/>
    </cofactor>
</comment>
<sequence>MTGPSKDAQSPAAPPDILDVLIVGAGVSGIGCACYLRRLMPDKRFAILEARGDLGGTWDLFRYPGIRSDSDLFTFGYEFRPWTSDQAIADGPAIQSYLRDTAAEYGVDRAIRYRHRLLRADWDSGKALWGVEVRRTDRDETITLLCRWLFGATGYYDYAQGYAPDFAGQQDFAGPIVHPQHWPADLDVTGKRVAVIGSGATAVTLVPALARTAAHVVQVQRTPTYILPVPSRDRIHAVLRCLLPAATAYAVTRRLNIARQRWVYTLFQRYPRAARRFIRWANRRSLPAGFPLDPHFTPPYAPWDQRLCAVPDGDYFAALRGGRASIVTGTIARFDETGLVMASGERIAADIVVTATGLKLQLFGGATLAIDGRTIDPAEHLVYKGMMLDGVPNFSFTVGYTNASWTLKVGLICRHFCRLLEMMDARDARIVVAERPGGPIETRPLLDFAAGYVTRSLDTLPRQGDAAPWQMTVDYARDTRHLTRDPITHPALHFLPGPQEAR</sequence>
<evidence type="ECO:0000313" key="9">
    <source>
        <dbReference type="Proteomes" id="UP000436801"/>
    </source>
</evidence>
<protein>
    <submittedName>
        <fullName evidence="8">NAD(P)-binding protein</fullName>
    </submittedName>
</protein>
<dbReference type="AlphaFoldDB" id="A0A6N8LWN8"/>
<evidence type="ECO:0000256" key="7">
    <source>
        <dbReference type="ARBA" id="ARBA00023033"/>
    </source>
</evidence>
<dbReference type="FunFam" id="3.50.50.60:FF:000228">
    <property type="entry name" value="FAD-containing monooxygenase EthA"/>
    <property type="match status" value="1"/>
</dbReference>
<name>A0A6N8LWN8_9SPHN</name>
<dbReference type="GO" id="GO:0004499">
    <property type="term" value="F:N,N-dimethylaniline monooxygenase activity"/>
    <property type="evidence" value="ECO:0007669"/>
    <property type="project" value="InterPro"/>
</dbReference>
<dbReference type="SUPFAM" id="SSF51905">
    <property type="entry name" value="FAD/NAD(P)-binding domain"/>
    <property type="match status" value="2"/>
</dbReference>
<evidence type="ECO:0000313" key="8">
    <source>
        <dbReference type="EMBL" id="MWC45335.1"/>
    </source>
</evidence>
<comment type="similarity">
    <text evidence="2">Belongs to the FAD-binding monooxygenase family.</text>
</comment>
<dbReference type="Gene3D" id="3.50.50.60">
    <property type="entry name" value="FAD/NAD(P)-binding domain"/>
    <property type="match status" value="1"/>
</dbReference>
<dbReference type="PROSITE" id="PS51257">
    <property type="entry name" value="PROKAR_LIPOPROTEIN"/>
    <property type="match status" value="1"/>
</dbReference>
<evidence type="ECO:0000256" key="4">
    <source>
        <dbReference type="ARBA" id="ARBA00022827"/>
    </source>
</evidence>
<dbReference type="GO" id="GO:0050660">
    <property type="term" value="F:flavin adenine dinucleotide binding"/>
    <property type="evidence" value="ECO:0007669"/>
    <property type="project" value="InterPro"/>
</dbReference>
<gene>
    <name evidence="8" type="ORF">GQR91_17105</name>
</gene>
<dbReference type="InterPro" id="IPR036188">
    <property type="entry name" value="FAD/NAD-bd_sf"/>
</dbReference>
<reference evidence="8 9" key="1">
    <citation type="submission" date="2019-12" db="EMBL/GenBank/DDBJ databases">
        <authorList>
            <person name="Zheng J."/>
        </authorList>
    </citation>
    <scope>NUCLEOTIDE SEQUENCE [LARGE SCALE GENOMIC DNA]</scope>
    <source>
        <strain evidence="8 9">DSM 27347</strain>
    </source>
</reference>
<dbReference type="GO" id="GO:0050661">
    <property type="term" value="F:NADP binding"/>
    <property type="evidence" value="ECO:0007669"/>
    <property type="project" value="InterPro"/>
</dbReference>
<dbReference type="Pfam" id="PF13450">
    <property type="entry name" value="NAD_binding_8"/>
    <property type="match status" value="1"/>
</dbReference>
<keyword evidence="3" id="KW-0285">Flavoprotein</keyword>
<evidence type="ECO:0000256" key="3">
    <source>
        <dbReference type="ARBA" id="ARBA00022630"/>
    </source>
</evidence>
<comment type="caution">
    <text evidence="8">The sequence shown here is derived from an EMBL/GenBank/DDBJ whole genome shotgun (WGS) entry which is preliminary data.</text>
</comment>
<accession>A0A6N8LWN8</accession>
<dbReference type="PANTHER" id="PTHR43872">
    <property type="entry name" value="MONOOXYGENASE, PUTATIVE (AFU_ORTHOLOGUE AFUA_8G02570)-RELATED"/>
    <property type="match status" value="1"/>
</dbReference>
<evidence type="ECO:0000256" key="1">
    <source>
        <dbReference type="ARBA" id="ARBA00001974"/>
    </source>
</evidence>
<keyword evidence="6" id="KW-0560">Oxidoreductase</keyword>
<organism evidence="8 9">
    <name type="scientific">Sphingomonas carotinifaciens</name>
    <dbReference type="NCBI Taxonomy" id="1166323"/>
    <lineage>
        <taxon>Bacteria</taxon>
        <taxon>Pseudomonadati</taxon>
        <taxon>Pseudomonadota</taxon>
        <taxon>Alphaproteobacteria</taxon>
        <taxon>Sphingomonadales</taxon>
        <taxon>Sphingomonadaceae</taxon>
        <taxon>Sphingomonas</taxon>
    </lineage>
</organism>
<dbReference type="InterPro" id="IPR051820">
    <property type="entry name" value="FAD-binding_MO"/>
</dbReference>
<dbReference type="InterPro" id="IPR020946">
    <property type="entry name" value="Flavin_mOase-like"/>
</dbReference>
<dbReference type="PANTHER" id="PTHR43872:SF1">
    <property type="entry name" value="MONOOXYGENASE, PUTATIVE (AFU_ORTHOLOGUE AFUA_8G02570)-RELATED"/>
    <property type="match status" value="1"/>
</dbReference>
<dbReference type="Proteomes" id="UP000436801">
    <property type="component" value="Unassembled WGS sequence"/>
</dbReference>